<evidence type="ECO:0000313" key="2">
    <source>
        <dbReference type="Proteomes" id="UP001630127"/>
    </source>
</evidence>
<gene>
    <name evidence="1" type="ORF">ACH5RR_040862</name>
</gene>
<accession>A0ABD2XXA4</accession>
<protein>
    <submittedName>
        <fullName evidence="1">Uncharacterized protein</fullName>
    </submittedName>
</protein>
<comment type="caution">
    <text evidence="1">The sequence shown here is derived from an EMBL/GenBank/DDBJ whole genome shotgun (WGS) entry which is preliminary data.</text>
</comment>
<dbReference type="EMBL" id="JBJUIK010000017">
    <property type="protein sequence ID" value="KAL3498130.1"/>
    <property type="molecule type" value="Genomic_DNA"/>
</dbReference>
<name>A0ABD2XXA4_9GENT</name>
<keyword evidence="2" id="KW-1185">Reference proteome</keyword>
<proteinExistence type="predicted"/>
<dbReference type="Proteomes" id="UP001630127">
    <property type="component" value="Unassembled WGS sequence"/>
</dbReference>
<organism evidence="1 2">
    <name type="scientific">Cinchona calisaya</name>
    <dbReference type="NCBI Taxonomy" id="153742"/>
    <lineage>
        <taxon>Eukaryota</taxon>
        <taxon>Viridiplantae</taxon>
        <taxon>Streptophyta</taxon>
        <taxon>Embryophyta</taxon>
        <taxon>Tracheophyta</taxon>
        <taxon>Spermatophyta</taxon>
        <taxon>Magnoliopsida</taxon>
        <taxon>eudicotyledons</taxon>
        <taxon>Gunneridae</taxon>
        <taxon>Pentapetalae</taxon>
        <taxon>asterids</taxon>
        <taxon>lamiids</taxon>
        <taxon>Gentianales</taxon>
        <taxon>Rubiaceae</taxon>
        <taxon>Cinchonoideae</taxon>
        <taxon>Cinchoneae</taxon>
        <taxon>Cinchona</taxon>
    </lineage>
</organism>
<sequence length="140" mass="16081">MVPVCISYLIKEDKLKEFSTFHSKQTHFSKKKKKAHSLGDDGKERYLNINCAWLGSGFEKVICSPANGFFSILQLTLHEPTKLNHAPREHGGLVEDKGLLDLAFLECEVGQQQIFFFFFKFSGTRILRMRVPMLRNSTLK</sequence>
<evidence type="ECO:0000313" key="1">
    <source>
        <dbReference type="EMBL" id="KAL3498130.1"/>
    </source>
</evidence>
<dbReference type="AlphaFoldDB" id="A0ABD2XXA4"/>
<reference evidence="1 2" key="1">
    <citation type="submission" date="2024-11" db="EMBL/GenBank/DDBJ databases">
        <title>A near-complete genome assembly of Cinchona calisaya.</title>
        <authorList>
            <person name="Lian D.C."/>
            <person name="Zhao X.W."/>
            <person name="Wei L."/>
        </authorList>
    </citation>
    <scope>NUCLEOTIDE SEQUENCE [LARGE SCALE GENOMIC DNA]</scope>
    <source>
        <tissue evidence="1">Nenye</tissue>
    </source>
</reference>